<proteinExistence type="predicted"/>
<name>A0A392P130_9FABA</name>
<sequence>MGLVGLVKQGLLGDGTKLELLETNNGLKVVSEQFEEFCKLQDNQQPTLALSYLVRDGEESGIVAPKGTTGGKHFFGSTERNTPGAEEVTVTLVELPKIHMVAGCKIFKRAEGIPRVEEEG</sequence>
<gene>
    <name evidence="1" type="ORF">A2U01_0025562</name>
</gene>
<protein>
    <submittedName>
        <fullName evidence="1">Uncharacterized protein</fullName>
    </submittedName>
</protein>
<comment type="caution">
    <text evidence="1">The sequence shown here is derived from an EMBL/GenBank/DDBJ whole genome shotgun (WGS) entry which is preliminary data.</text>
</comment>
<dbReference type="EMBL" id="LXQA010055645">
    <property type="protein sequence ID" value="MCI04515.1"/>
    <property type="molecule type" value="Genomic_DNA"/>
</dbReference>
<dbReference type="Proteomes" id="UP000265520">
    <property type="component" value="Unassembled WGS sequence"/>
</dbReference>
<dbReference type="AlphaFoldDB" id="A0A392P130"/>
<accession>A0A392P130</accession>
<evidence type="ECO:0000313" key="1">
    <source>
        <dbReference type="EMBL" id="MCI04515.1"/>
    </source>
</evidence>
<evidence type="ECO:0000313" key="2">
    <source>
        <dbReference type="Proteomes" id="UP000265520"/>
    </source>
</evidence>
<feature type="non-terminal residue" evidence="1">
    <location>
        <position position="120"/>
    </location>
</feature>
<keyword evidence="2" id="KW-1185">Reference proteome</keyword>
<organism evidence="1 2">
    <name type="scientific">Trifolium medium</name>
    <dbReference type="NCBI Taxonomy" id="97028"/>
    <lineage>
        <taxon>Eukaryota</taxon>
        <taxon>Viridiplantae</taxon>
        <taxon>Streptophyta</taxon>
        <taxon>Embryophyta</taxon>
        <taxon>Tracheophyta</taxon>
        <taxon>Spermatophyta</taxon>
        <taxon>Magnoliopsida</taxon>
        <taxon>eudicotyledons</taxon>
        <taxon>Gunneridae</taxon>
        <taxon>Pentapetalae</taxon>
        <taxon>rosids</taxon>
        <taxon>fabids</taxon>
        <taxon>Fabales</taxon>
        <taxon>Fabaceae</taxon>
        <taxon>Papilionoideae</taxon>
        <taxon>50 kb inversion clade</taxon>
        <taxon>NPAAA clade</taxon>
        <taxon>Hologalegina</taxon>
        <taxon>IRL clade</taxon>
        <taxon>Trifolieae</taxon>
        <taxon>Trifolium</taxon>
    </lineage>
</organism>
<reference evidence="1 2" key="1">
    <citation type="journal article" date="2018" name="Front. Plant Sci.">
        <title>Red Clover (Trifolium pratense) and Zigzag Clover (T. medium) - A Picture of Genomic Similarities and Differences.</title>
        <authorList>
            <person name="Dluhosova J."/>
            <person name="Istvanek J."/>
            <person name="Nedelnik J."/>
            <person name="Repkova J."/>
        </authorList>
    </citation>
    <scope>NUCLEOTIDE SEQUENCE [LARGE SCALE GENOMIC DNA]</scope>
    <source>
        <strain evidence="2">cv. 10/8</strain>
        <tissue evidence="1">Leaf</tissue>
    </source>
</reference>